<evidence type="ECO:0000313" key="3">
    <source>
        <dbReference type="WBParaSite" id="Pan_g4887.t1"/>
    </source>
</evidence>
<dbReference type="WBParaSite" id="Pan_g4887.t1">
    <property type="protein sequence ID" value="Pan_g4887.t1"/>
    <property type="gene ID" value="Pan_g4887"/>
</dbReference>
<feature type="compositionally biased region" description="Polar residues" evidence="1">
    <location>
        <begin position="57"/>
        <end position="75"/>
    </location>
</feature>
<name>A0A7E4VZ53_PANRE</name>
<dbReference type="AlphaFoldDB" id="A0A7E4VZ53"/>
<proteinExistence type="predicted"/>
<evidence type="ECO:0000313" key="2">
    <source>
        <dbReference type="Proteomes" id="UP000492821"/>
    </source>
</evidence>
<dbReference type="Proteomes" id="UP000492821">
    <property type="component" value="Unassembled WGS sequence"/>
</dbReference>
<keyword evidence="2" id="KW-1185">Reference proteome</keyword>
<reference evidence="3" key="2">
    <citation type="submission" date="2020-10" db="UniProtKB">
        <authorList>
            <consortium name="WormBaseParasite"/>
        </authorList>
    </citation>
    <scope>IDENTIFICATION</scope>
</reference>
<accession>A0A7E4VZ53</accession>
<sequence length="210" mass="23229">MGSPLQSHPKRNDGFNGRDWLYTLKSCHQSSVESEAKQPGRTKVRIAESMPRDASLSIKSSQTERNVSMDNSGSVPNAREGNTALQHEGFVCDCKERALILRFSDYEEPQIDPILASAAKGHFDLHEPQIDPILASTAKGHFDLYNPQIDPILASAAKGHFDLHQPQIDPILASAAKGHFDLHQPQIDLILASAAKVLHFHVNRRAGDRR</sequence>
<reference evidence="2" key="1">
    <citation type="journal article" date="2013" name="Genetics">
        <title>The draft genome and transcriptome of Panagrellus redivivus are shaped by the harsh demands of a free-living lifestyle.</title>
        <authorList>
            <person name="Srinivasan J."/>
            <person name="Dillman A.R."/>
            <person name="Macchietto M.G."/>
            <person name="Heikkinen L."/>
            <person name="Lakso M."/>
            <person name="Fracchia K.M."/>
            <person name="Antoshechkin I."/>
            <person name="Mortazavi A."/>
            <person name="Wong G."/>
            <person name="Sternberg P.W."/>
        </authorList>
    </citation>
    <scope>NUCLEOTIDE SEQUENCE [LARGE SCALE GENOMIC DNA]</scope>
    <source>
        <strain evidence="2">MT8872</strain>
    </source>
</reference>
<evidence type="ECO:0000256" key="1">
    <source>
        <dbReference type="SAM" id="MobiDB-lite"/>
    </source>
</evidence>
<organism evidence="2 3">
    <name type="scientific">Panagrellus redivivus</name>
    <name type="common">Microworm</name>
    <dbReference type="NCBI Taxonomy" id="6233"/>
    <lineage>
        <taxon>Eukaryota</taxon>
        <taxon>Metazoa</taxon>
        <taxon>Ecdysozoa</taxon>
        <taxon>Nematoda</taxon>
        <taxon>Chromadorea</taxon>
        <taxon>Rhabditida</taxon>
        <taxon>Tylenchina</taxon>
        <taxon>Panagrolaimomorpha</taxon>
        <taxon>Panagrolaimoidea</taxon>
        <taxon>Panagrolaimidae</taxon>
        <taxon>Panagrellus</taxon>
    </lineage>
</organism>
<protein>
    <submittedName>
        <fullName evidence="3">Catalase</fullName>
    </submittedName>
</protein>
<feature type="region of interest" description="Disordered" evidence="1">
    <location>
        <begin position="49"/>
        <end position="80"/>
    </location>
</feature>